<evidence type="ECO:0000313" key="2">
    <source>
        <dbReference type="Proteomes" id="UP000187609"/>
    </source>
</evidence>
<comment type="caution">
    <text evidence="1">The sequence shown here is derived from an EMBL/GenBank/DDBJ whole genome shotgun (WGS) entry which is preliminary data.</text>
</comment>
<accession>A0A1J6KPK2</accession>
<dbReference type="SMR" id="A0A1J6KPK2"/>
<keyword evidence="2" id="KW-1185">Reference proteome</keyword>
<evidence type="ECO:0000313" key="1">
    <source>
        <dbReference type="EMBL" id="OIT21105.1"/>
    </source>
</evidence>
<gene>
    <name evidence="1" type="ORF">A4A49_37372</name>
</gene>
<proteinExistence type="predicted"/>
<dbReference type="EMBL" id="MJEQ01004608">
    <property type="protein sequence ID" value="OIT21105.1"/>
    <property type="molecule type" value="Genomic_DNA"/>
</dbReference>
<protein>
    <submittedName>
        <fullName evidence="1">Uncharacterized protein</fullName>
    </submittedName>
</protein>
<reference evidence="1" key="1">
    <citation type="submission" date="2016-11" db="EMBL/GenBank/DDBJ databases">
        <title>The genome of Nicotiana attenuata.</title>
        <authorList>
            <person name="Xu S."/>
            <person name="Brockmoeller T."/>
            <person name="Gaquerel E."/>
            <person name="Navarro A."/>
            <person name="Kuhl H."/>
            <person name="Gase K."/>
            <person name="Ling Z."/>
            <person name="Zhou W."/>
            <person name="Kreitzer C."/>
            <person name="Stanke M."/>
            <person name="Tang H."/>
            <person name="Lyons E."/>
            <person name="Pandey P."/>
            <person name="Pandey S.P."/>
            <person name="Timmermann B."/>
            <person name="Baldwin I.T."/>
        </authorList>
    </citation>
    <scope>NUCLEOTIDE SEQUENCE [LARGE SCALE GENOMIC DNA]</scope>
    <source>
        <strain evidence="1">UT</strain>
    </source>
</reference>
<dbReference type="Gramene" id="OIT21105">
    <property type="protein sequence ID" value="OIT21105"/>
    <property type="gene ID" value="A4A49_37372"/>
</dbReference>
<name>A0A1J6KPK2_NICAT</name>
<dbReference type="AlphaFoldDB" id="A0A1J6KPK2"/>
<sequence>MTGKWCPVKKAPETMAKCSKLKKLPDSTGVRSSSNYFAALVNVNEEDVKATGDNLHMLDLDQNSFSSPAGLNLTSLGAQILKNMNPMHACTANLVQNPIAQHHKGVVDNPHVYKEESKEANLQKPHQIEEEARYKTWADQVEEDEDDFVDSLQDDNKEETYHVSNSYTSNDEAIKVQDEQATVLSSKRGLSPNAPAFAHTGQKQNTAVVLKDMSNDKDQRKAVIPGIL</sequence>
<dbReference type="Proteomes" id="UP000187609">
    <property type="component" value="Unassembled WGS sequence"/>
</dbReference>
<organism evidence="1 2">
    <name type="scientific">Nicotiana attenuata</name>
    <name type="common">Coyote tobacco</name>
    <dbReference type="NCBI Taxonomy" id="49451"/>
    <lineage>
        <taxon>Eukaryota</taxon>
        <taxon>Viridiplantae</taxon>
        <taxon>Streptophyta</taxon>
        <taxon>Embryophyta</taxon>
        <taxon>Tracheophyta</taxon>
        <taxon>Spermatophyta</taxon>
        <taxon>Magnoliopsida</taxon>
        <taxon>eudicotyledons</taxon>
        <taxon>Gunneridae</taxon>
        <taxon>Pentapetalae</taxon>
        <taxon>asterids</taxon>
        <taxon>lamiids</taxon>
        <taxon>Solanales</taxon>
        <taxon>Solanaceae</taxon>
        <taxon>Nicotianoideae</taxon>
        <taxon>Nicotianeae</taxon>
        <taxon>Nicotiana</taxon>
    </lineage>
</organism>